<keyword evidence="3" id="KW-1185">Reference proteome</keyword>
<dbReference type="PIRSF" id="PIRSF009320">
    <property type="entry name" value="Nuc_binding_HP_1000"/>
    <property type="match status" value="1"/>
</dbReference>
<protein>
    <submittedName>
        <fullName evidence="2">ParA family protein</fullName>
    </submittedName>
</protein>
<dbReference type="CDD" id="cd02042">
    <property type="entry name" value="ParAB_family"/>
    <property type="match status" value="1"/>
</dbReference>
<name>A0A4U8UGA9_9HELI</name>
<dbReference type="SUPFAM" id="SSF52540">
    <property type="entry name" value="P-loop containing nucleoside triphosphate hydrolases"/>
    <property type="match status" value="1"/>
</dbReference>
<sequence length="218" mass="24776">MVFSICNEKGGSGKTTFAINLATKLNEQGKCLVIDLDPQKSISAFLSFREEKKMPFDFKNSHSKELQELIKQAKKSYQNIVIDTGGRDSTEMRSAMIYSNICIIPTIPNGLDVVVLSKMLECLKEAKKINQDLKGIVVIAKAMTNPFLQHKIGEFQEFIKSKNENDFFLLKNIIFEREALKEAILQGKGIMEEGIKNSKRAREDFLKVFKELMEVTNE</sequence>
<feature type="domain" description="CobQ/CobB/MinD/ParA nucleotide binding" evidence="1">
    <location>
        <begin position="4"/>
        <end position="188"/>
    </location>
</feature>
<dbReference type="PANTHER" id="PTHR13696:SF96">
    <property type="entry name" value="COBQ_COBB_MIND_PARA NUCLEOTIDE BINDING DOMAIN-CONTAINING PROTEIN"/>
    <property type="match status" value="1"/>
</dbReference>
<dbReference type="InterPro" id="IPR050678">
    <property type="entry name" value="DNA_Partitioning_ATPase"/>
</dbReference>
<dbReference type="Proteomes" id="UP000029920">
    <property type="component" value="Unassembled WGS sequence"/>
</dbReference>
<comment type="caution">
    <text evidence="2">The sequence shown here is derived from an EMBL/GenBank/DDBJ whole genome shotgun (WGS) entry which is preliminary data.</text>
</comment>
<dbReference type="InterPro" id="IPR002586">
    <property type="entry name" value="CobQ/CobB/MinD/ParA_Nub-bd_dom"/>
</dbReference>
<dbReference type="AlphaFoldDB" id="A0A4U8UGA9"/>
<evidence type="ECO:0000259" key="1">
    <source>
        <dbReference type="Pfam" id="PF01656"/>
    </source>
</evidence>
<evidence type="ECO:0000313" key="3">
    <source>
        <dbReference type="Proteomes" id="UP000029920"/>
    </source>
</evidence>
<proteinExistence type="predicted"/>
<accession>A0A4U8UGA9</accession>
<dbReference type="PANTHER" id="PTHR13696">
    <property type="entry name" value="P-LOOP CONTAINING NUCLEOSIDE TRIPHOSPHATE HYDROLASE"/>
    <property type="match status" value="1"/>
</dbReference>
<dbReference type="InterPro" id="IPR027417">
    <property type="entry name" value="P-loop_NTPase"/>
</dbReference>
<dbReference type="EMBL" id="JRPC02000011">
    <property type="protein sequence ID" value="TLE15928.1"/>
    <property type="molecule type" value="Genomic_DNA"/>
</dbReference>
<dbReference type="Gene3D" id="3.40.50.300">
    <property type="entry name" value="P-loop containing nucleotide triphosphate hydrolases"/>
    <property type="match status" value="1"/>
</dbReference>
<gene>
    <name evidence="2" type="ORF">LS72_005050</name>
</gene>
<organism evidence="2 3">
    <name type="scientific">Helicobacter apodemus</name>
    <dbReference type="NCBI Taxonomy" id="135569"/>
    <lineage>
        <taxon>Bacteria</taxon>
        <taxon>Pseudomonadati</taxon>
        <taxon>Campylobacterota</taxon>
        <taxon>Epsilonproteobacteria</taxon>
        <taxon>Campylobacterales</taxon>
        <taxon>Helicobacteraceae</taxon>
        <taxon>Helicobacter</taxon>
    </lineage>
</organism>
<evidence type="ECO:0000313" key="2">
    <source>
        <dbReference type="EMBL" id="TLE15928.1"/>
    </source>
</evidence>
<dbReference type="Pfam" id="PF01656">
    <property type="entry name" value="CbiA"/>
    <property type="match status" value="1"/>
</dbReference>
<reference evidence="2 3" key="1">
    <citation type="journal article" date="2014" name="Genome Announc.">
        <title>Draft genome sequences of eight enterohepatic helicobacter species isolated from both laboratory and wild rodents.</title>
        <authorList>
            <person name="Sheh A."/>
            <person name="Shen Z."/>
            <person name="Fox J.G."/>
        </authorList>
    </citation>
    <scope>NUCLEOTIDE SEQUENCE [LARGE SCALE GENOMIC DNA]</scope>
    <source>
        <strain evidence="2 3">MIT-03-7007</strain>
    </source>
</reference>
<dbReference type="RefSeq" id="WP_034554678.1">
    <property type="nucleotide sequence ID" value="NZ_JRPC02000011.1"/>
</dbReference>